<evidence type="ECO:0000256" key="4">
    <source>
        <dbReference type="ARBA" id="ARBA00022989"/>
    </source>
</evidence>
<keyword evidence="4 6" id="KW-1133">Transmembrane helix</keyword>
<organism evidence="7 8">
    <name type="scientific">Clostridium felsineum</name>
    <dbReference type="NCBI Taxonomy" id="36839"/>
    <lineage>
        <taxon>Bacteria</taxon>
        <taxon>Bacillati</taxon>
        <taxon>Bacillota</taxon>
        <taxon>Clostridia</taxon>
        <taxon>Eubacteriales</taxon>
        <taxon>Clostridiaceae</taxon>
        <taxon>Clostridium</taxon>
    </lineage>
</organism>
<keyword evidence="8" id="KW-1185">Reference proteome</keyword>
<sequence>MIRNLYNKLKKYRLHILGVILLAFLIYVGYVYYSKYFYILKSPQKVKAFILSYGKFSFLAFFVLQFFQVVAFFIPGEIIQIAGGYIYGTMLGTLISVLGITAGSAAAFYISNKLGRPFVKKISGKNNIGFFEKLIKNGEIKYVITLIYLVPGLPKDILAYVCGITEVKGRDFILYSTIGRLPGIFVSAYFGNTITKGNIKMMIIIAVIAVVLFGIGVIKGKYILNQISNIKSKK</sequence>
<protein>
    <recommendedName>
        <fullName evidence="6">TVP38/TMEM64 family membrane protein</fullName>
    </recommendedName>
</protein>
<name>A0A1S8M7W9_9CLOT</name>
<dbReference type="PANTHER" id="PTHR12677">
    <property type="entry name" value="GOLGI APPARATUS MEMBRANE PROTEIN TVP38-RELATED"/>
    <property type="match status" value="1"/>
</dbReference>
<evidence type="ECO:0000256" key="3">
    <source>
        <dbReference type="ARBA" id="ARBA00022692"/>
    </source>
</evidence>
<evidence type="ECO:0000256" key="6">
    <source>
        <dbReference type="RuleBase" id="RU366058"/>
    </source>
</evidence>
<feature type="transmembrane region" description="Helical" evidence="6">
    <location>
        <begin position="53"/>
        <end position="74"/>
    </location>
</feature>
<dbReference type="RefSeq" id="WP_077834181.1">
    <property type="nucleotide sequence ID" value="NZ_CP096983.1"/>
</dbReference>
<feature type="transmembrane region" description="Helical" evidence="6">
    <location>
        <begin position="172"/>
        <end position="190"/>
    </location>
</feature>
<evidence type="ECO:0000256" key="5">
    <source>
        <dbReference type="ARBA" id="ARBA00023136"/>
    </source>
</evidence>
<evidence type="ECO:0000313" key="8">
    <source>
        <dbReference type="Proteomes" id="UP000190951"/>
    </source>
</evidence>
<feature type="transmembrane region" description="Helical" evidence="6">
    <location>
        <begin position="202"/>
        <end position="224"/>
    </location>
</feature>
<dbReference type="EMBL" id="CP096983">
    <property type="protein sequence ID" value="URZ12749.1"/>
    <property type="molecule type" value="Genomic_DNA"/>
</dbReference>
<dbReference type="KEGG" id="crw:CROST_034940"/>
<feature type="transmembrane region" description="Helical" evidence="6">
    <location>
        <begin position="140"/>
        <end position="160"/>
    </location>
</feature>
<dbReference type="STRING" id="84029.CROST_39760"/>
<evidence type="ECO:0000256" key="1">
    <source>
        <dbReference type="ARBA" id="ARBA00004651"/>
    </source>
</evidence>
<proteinExistence type="inferred from homology"/>
<dbReference type="PANTHER" id="PTHR12677:SF59">
    <property type="entry name" value="GOLGI APPARATUS MEMBRANE PROTEIN TVP38-RELATED"/>
    <property type="match status" value="1"/>
</dbReference>
<dbReference type="InterPro" id="IPR015414">
    <property type="entry name" value="TMEM64"/>
</dbReference>
<dbReference type="Proteomes" id="UP000190951">
    <property type="component" value="Chromosome"/>
</dbReference>
<dbReference type="Pfam" id="PF09335">
    <property type="entry name" value="VTT_dom"/>
    <property type="match status" value="1"/>
</dbReference>
<dbReference type="AlphaFoldDB" id="A0A1S8M7W9"/>
<dbReference type="GO" id="GO:0005886">
    <property type="term" value="C:plasma membrane"/>
    <property type="evidence" value="ECO:0007669"/>
    <property type="project" value="UniProtKB-SubCell"/>
</dbReference>
<keyword evidence="3 6" id="KW-0812">Transmembrane</keyword>
<accession>A0A1S8M7W9</accession>
<feature type="transmembrane region" description="Helical" evidence="6">
    <location>
        <begin position="86"/>
        <end position="110"/>
    </location>
</feature>
<evidence type="ECO:0000256" key="2">
    <source>
        <dbReference type="ARBA" id="ARBA00022475"/>
    </source>
</evidence>
<keyword evidence="5 6" id="KW-0472">Membrane</keyword>
<evidence type="ECO:0000313" key="7">
    <source>
        <dbReference type="EMBL" id="URZ12749.1"/>
    </source>
</evidence>
<dbReference type="InterPro" id="IPR032816">
    <property type="entry name" value="VTT_dom"/>
</dbReference>
<feature type="transmembrane region" description="Helical" evidence="6">
    <location>
        <begin position="12"/>
        <end position="33"/>
    </location>
</feature>
<comment type="subcellular location">
    <subcellularLocation>
        <location evidence="1 6">Cell membrane</location>
        <topology evidence="1 6">Multi-pass membrane protein</topology>
    </subcellularLocation>
</comment>
<reference evidence="7 8" key="1">
    <citation type="submission" date="2022-04" db="EMBL/GenBank/DDBJ databases">
        <title>Genome sequence of C. roseum typestrain.</title>
        <authorList>
            <person name="Poehlein A."/>
            <person name="Schoch T."/>
            <person name="Duerre P."/>
            <person name="Daniel R."/>
        </authorList>
    </citation>
    <scope>NUCLEOTIDE SEQUENCE [LARGE SCALE GENOMIC DNA]</scope>
    <source>
        <strain evidence="7 8">DSM 7320</strain>
    </source>
</reference>
<keyword evidence="2 6" id="KW-1003">Cell membrane</keyword>
<comment type="similarity">
    <text evidence="6">Belongs to the TVP38/TMEM64 family.</text>
</comment>
<gene>
    <name evidence="7" type="ORF">CROST_034940</name>
</gene>